<dbReference type="SMART" id="SM00220">
    <property type="entry name" value="S_TKc"/>
    <property type="match status" value="1"/>
</dbReference>
<keyword evidence="1" id="KW-0723">Serine/threonine-protein kinase</keyword>
<dbReference type="GO" id="GO:0007094">
    <property type="term" value="P:mitotic spindle assembly checkpoint signaling"/>
    <property type="evidence" value="ECO:0007669"/>
    <property type="project" value="TreeGrafter"/>
</dbReference>
<dbReference type="GO" id="GO:0007059">
    <property type="term" value="P:chromosome segregation"/>
    <property type="evidence" value="ECO:0007669"/>
    <property type="project" value="TreeGrafter"/>
</dbReference>
<evidence type="ECO:0000259" key="6">
    <source>
        <dbReference type="PROSITE" id="PS50011"/>
    </source>
</evidence>
<evidence type="ECO:0000256" key="2">
    <source>
        <dbReference type="ARBA" id="ARBA00022679"/>
    </source>
</evidence>
<evidence type="ECO:0000256" key="1">
    <source>
        <dbReference type="ARBA" id="ARBA00022527"/>
    </source>
</evidence>
<evidence type="ECO:0000313" key="7">
    <source>
        <dbReference type="EMBL" id="CAD8418746.1"/>
    </source>
</evidence>
<dbReference type="GO" id="GO:0004674">
    <property type="term" value="F:protein serine/threonine kinase activity"/>
    <property type="evidence" value="ECO:0007669"/>
    <property type="project" value="UniProtKB-KW"/>
</dbReference>
<dbReference type="InterPro" id="IPR008271">
    <property type="entry name" value="Ser/Thr_kinase_AS"/>
</dbReference>
<evidence type="ECO:0000256" key="3">
    <source>
        <dbReference type="ARBA" id="ARBA00022741"/>
    </source>
</evidence>
<keyword evidence="2" id="KW-0808">Transferase</keyword>
<dbReference type="SUPFAM" id="SSF56112">
    <property type="entry name" value="Protein kinase-like (PK-like)"/>
    <property type="match status" value="1"/>
</dbReference>
<accession>A0A7S0GGR0</accession>
<dbReference type="GO" id="GO:0000776">
    <property type="term" value="C:kinetochore"/>
    <property type="evidence" value="ECO:0007669"/>
    <property type="project" value="TreeGrafter"/>
</dbReference>
<dbReference type="GO" id="GO:0004712">
    <property type="term" value="F:protein serine/threonine/tyrosine kinase activity"/>
    <property type="evidence" value="ECO:0007669"/>
    <property type="project" value="TreeGrafter"/>
</dbReference>
<reference evidence="7" key="1">
    <citation type="submission" date="2021-01" db="EMBL/GenBank/DDBJ databases">
        <authorList>
            <person name="Corre E."/>
            <person name="Pelletier E."/>
            <person name="Niang G."/>
            <person name="Scheremetjew M."/>
            <person name="Finn R."/>
            <person name="Kale V."/>
            <person name="Holt S."/>
            <person name="Cochrane G."/>
            <person name="Meng A."/>
            <person name="Brown T."/>
            <person name="Cohen L."/>
        </authorList>
    </citation>
    <scope>NUCLEOTIDE SEQUENCE</scope>
    <source>
        <strain evidence="7">CCAP1064/1</strain>
    </source>
</reference>
<dbReference type="GO" id="GO:0033316">
    <property type="term" value="P:meiotic spindle assembly checkpoint signaling"/>
    <property type="evidence" value="ECO:0007669"/>
    <property type="project" value="TreeGrafter"/>
</dbReference>
<dbReference type="GO" id="GO:0005524">
    <property type="term" value="F:ATP binding"/>
    <property type="evidence" value="ECO:0007669"/>
    <property type="project" value="UniProtKB-KW"/>
</dbReference>
<dbReference type="Gene3D" id="1.10.510.10">
    <property type="entry name" value="Transferase(Phosphotransferase) domain 1"/>
    <property type="match status" value="1"/>
</dbReference>
<sequence>MEVGEVDLNHVLQQQATISGQRDTMSSRRILNMNFIRLTWQQMLSAVHSIHEERIIHGDLKPANFLFVRGALKLIDFGIAKAMLNEDTTNIYRDSQIGTLNYMSPEAILDTDTGDDGSRRMKLGRASDIWSLGCILYQMVYGKTPFANLHMVQKLQAIINPAHKIQFPYIPDEAAINAIQLCLRRQAEARPQIMGKNGLLNSHYFLHSNHTKIDVT</sequence>
<gene>
    <name evidence="7" type="ORF">PINE0816_LOCUS14881</name>
</gene>
<dbReference type="PANTHER" id="PTHR22974:SF21">
    <property type="entry name" value="DUAL SPECIFICITY PROTEIN KINASE TTK"/>
    <property type="match status" value="1"/>
</dbReference>
<dbReference type="FunFam" id="1.10.510.10:FF:000224">
    <property type="entry name" value="serine/threonine-protein kinase mph1 isoform X1"/>
    <property type="match status" value="1"/>
</dbReference>
<proteinExistence type="predicted"/>
<keyword evidence="3" id="KW-0547">Nucleotide-binding</keyword>
<dbReference type="PROSITE" id="PS50011">
    <property type="entry name" value="PROTEIN_KINASE_DOM"/>
    <property type="match status" value="1"/>
</dbReference>
<dbReference type="InterPro" id="IPR000719">
    <property type="entry name" value="Prot_kinase_dom"/>
</dbReference>
<evidence type="ECO:0000256" key="5">
    <source>
        <dbReference type="ARBA" id="ARBA00022840"/>
    </source>
</evidence>
<dbReference type="GO" id="GO:0005634">
    <property type="term" value="C:nucleus"/>
    <property type="evidence" value="ECO:0007669"/>
    <property type="project" value="TreeGrafter"/>
</dbReference>
<dbReference type="EMBL" id="HBEL01031840">
    <property type="protein sequence ID" value="CAD8418746.1"/>
    <property type="molecule type" value="Transcribed_RNA"/>
</dbReference>
<dbReference type="PANTHER" id="PTHR22974">
    <property type="entry name" value="MIXED LINEAGE PROTEIN KINASE"/>
    <property type="match status" value="1"/>
</dbReference>
<keyword evidence="4" id="KW-0418">Kinase</keyword>
<feature type="domain" description="Protein kinase" evidence="6">
    <location>
        <begin position="1"/>
        <end position="206"/>
    </location>
</feature>
<name>A0A7S0GGR0_9STRA</name>
<dbReference type="GO" id="GO:0034501">
    <property type="term" value="P:protein localization to kinetochore"/>
    <property type="evidence" value="ECO:0007669"/>
    <property type="project" value="TreeGrafter"/>
</dbReference>
<keyword evidence="5" id="KW-0067">ATP-binding</keyword>
<dbReference type="Pfam" id="PF00069">
    <property type="entry name" value="Pkinase"/>
    <property type="match status" value="1"/>
</dbReference>
<dbReference type="AlphaFoldDB" id="A0A7S0GGR0"/>
<dbReference type="InterPro" id="IPR011009">
    <property type="entry name" value="Kinase-like_dom_sf"/>
</dbReference>
<dbReference type="PROSITE" id="PS00108">
    <property type="entry name" value="PROTEIN_KINASE_ST"/>
    <property type="match status" value="1"/>
</dbReference>
<evidence type="ECO:0000256" key="4">
    <source>
        <dbReference type="ARBA" id="ARBA00022777"/>
    </source>
</evidence>
<protein>
    <recommendedName>
        <fullName evidence="6">Protein kinase domain-containing protein</fullName>
    </recommendedName>
</protein>
<organism evidence="7">
    <name type="scientific">Proboscia inermis</name>
    <dbReference type="NCBI Taxonomy" id="420281"/>
    <lineage>
        <taxon>Eukaryota</taxon>
        <taxon>Sar</taxon>
        <taxon>Stramenopiles</taxon>
        <taxon>Ochrophyta</taxon>
        <taxon>Bacillariophyta</taxon>
        <taxon>Coscinodiscophyceae</taxon>
        <taxon>Rhizosoleniophycidae</taxon>
        <taxon>Rhizosoleniales</taxon>
        <taxon>Rhizosoleniaceae</taxon>
        <taxon>Proboscia</taxon>
    </lineage>
</organism>